<dbReference type="InterPro" id="IPR004400">
    <property type="entry name" value="UreG"/>
</dbReference>
<dbReference type="PANTHER" id="PTHR31715:SF0">
    <property type="entry name" value="UREASE ACCESSORY PROTEIN G"/>
    <property type="match status" value="1"/>
</dbReference>
<dbReference type="RefSeq" id="WP_070320529.1">
    <property type="nucleotide sequence ID" value="NZ_JAUSVM010000001.1"/>
</dbReference>
<dbReference type="Gene3D" id="3.40.50.300">
    <property type="entry name" value="P-loop containing nucleotide triphosphate hydrolases"/>
    <property type="match status" value="1"/>
</dbReference>
<dbReference type="PIRSF" id="PIRSF005624">
    <property type="entry name" value="Ni-bind_GTPase"/>
    <property type="match status" value="1"/>
</dbReference>
<accession>A0ABU0GP71</accession>
<dbReference type="InterPro" id="IPR027417">
    <property type="entry name" value="P-loop_NTPase"/>
</dbReference>
<evidence type="ECO:0000256" key="2">
    <source>
        <dbReference type="ARBA" id="ARBA00022741"/>
    </source>
</evidence>
<keyword evidence="8" id="KW-1185">Reference proteome</keyword>
<dbReference type="EMBL" id="JAUSVM010000001">
    <property type="protein sequence ID" value="MDQ0427158.1"/>
    <property type="molecule type" value="Genomic_DNA"/>
</dbReference>
<evidence type="ECO:0000256" key="3">
    <source>
        <dbReference type="ARBA" id="ARBA00022988"/>
    </source>
</evidence>
<dbReference type="Proteomes" id="UP001240250">
    <property type="component" value="Unassembled WGS sequence"/>
</dbReference>
<evidence type="ECO:0000313" key="8">
    <source>
        <dbReference type="Proteomes" id="UP001240250"/>
    </source>
</evidence>
<reference evidence="7 8" key="1">
    <citation type="submission" date="2023-07" db="EMBL/GenBank/DDBJ databases">
        <title>Sequencing the genomes of 1000 actinobacteria strains.</title>
        <authorList>
            <person name="Klenk H.-P."/>
        </authorList>
    </citation>
    <scope>NUCLEOTIDE SEQUENCE [LARGE SCALE GENOMIC DNA]</scope>
    <source>
        <strain evidence="7 8">DSM 14785</strain>
    </source>
</reference>
<evidence type="ECO:0000313" key="7">
    <source>
        <dbReference type="EMBL" id="MDQ0427158.1"/>
    </source>
</evidence>
<evidence type="ECO:0000256" key="4">
    <source>
        <dbReference type="ARBA" id="ARBA00023134"/>
    </source>
</evidence>
<dbReference type="SUPFAM" id="SSF52540">
    <property type="entry name" value="P-loop containing nucleoside triphosphate hydrolases"/>
    <property type="match status" value="1"/>
</dbReference>
<dbReference type="PANTHER" id="PTHR31715">
    <property type="entry name" value="UREASE ACCESSORY PROTEIN G"/>
    <property type="match status" value="1"/>
</dbReference>
<proteinExistence type="inferred from homology"/>
<gene>
    <name evidence="7" type="ORF">JO380_003539</name>
</gene>
<comment type="caution">
    <text evidence="7">The sequence shown here is derived from an EMBL/GenBank/DDBJ whole genome shotgun (WGS) entry which is preliminary data.</text>
</comment>
<sequence length="211" mass="22331">MHDDVLRIGIGGAVGAGKTALVAALVPRLIAAGRHPAVVTNDTYTQEDARHLRRQLAGVLDPRRVVGVETGASPHAAVRDDPTVNLLAGAALLERFPDVDTLLYESVGGDLTFTFSPVLADVAVFVLDTSEGDATPRKRGPAVTASDVLVINKIDIAAYVRTDLDVMWADARRVRAGRPVRLTNSLTGEGVDDLQDTILALWGERAGALVP</sequence>
<keyword evidence="5" id="KW-0143">Chaperone</keyword>
<dbReference type="Pfam" id="PF02492">
    <property type="entry name" value="cobW"/>
    <property type="match status" value="1"/>
</dbReference>
<keyword evidence="2" id="KW-0547">Nucleotide-binding</keyword>
<keyword evidence="4" id="KW-0342">GTP-binding</keyword>
<organism evidence="7 8">
    <name type="scientific">Cellulomonas iranensis</name>
    <dbReference type="NCBI Taxonomy" id="76862"/>
    <lineage>
        <taxon>Bacteria</taxon>
        <taxon>Bacillati</taxon>
        <taxon>Actinomycetota</taxon>
        <taxon>Actinomycetes</taxon>
        <taxon>Micrococcales</taxon>
        <taxon>Cellulomonadaceae</taxon>
        <taxon>Cellulomonas</taxon>
    </lineage>
</organism>
<evidence type="ECO:0000259" key="6">
    <source>
        <dbReference type="Pfam" id="PF02492"/>
    </source>
</evidence>
<evidence type="ECO:0000256" key="1">
    <source>
        <dbReference type="ARBA" id="ARBA00005732"/>
    </source>
</evidence>
<protein>
    <submittedName>
        <fullName evidence="7">Urease accessory protein</fullName>
    </submittedName>
</protein>
<keyword evidence="3" id="KW-0996">Nickel insertion</keyword>
<feature type="domain" description="CobW/HypB/UreG nucleotide-binding" evidence="6">
    <location>
        <begin position="8"/>
        <end position="180"/>
    </location>
</feature>
<evidence type="ECO:0000256" key="5">
    <source>
        <dbReference type="ARBA" id="ARBA00023186"/>
    </source>
</evidence>
<dbReference type="InterPro" id="IPR003495">
    <property type="entry name" value="CobW/HypB/UreG_nucleotide-bd"/>
</dbReference>
<comment type="similarity">
    <text evidence="1">Belongs to the SIMIBI class G3E GTPase family. UreG subfamily.</text>
</comment>
<name>A0ABU0GP71_9CELL</name>